<keyword evidence="1" id="KW-1133">Transmembrane helix</keyword>
<dbReference type="HOGENOM" id="CLU_467492_0_0_9"/>
<sequence>MIKRGTILMKVIKIKVKTIIVTVLILFCTIPYIFYFIGVLGFQSDGIVNGRGIKIYTAGFLKLYEHYPTFKIDMGRTYYILGMSNYDYIHEVLYYYSSGTMVNSTQNGNMEQALIAKEYFEKGVSLGQNDNYYINNLNALINLEMVLGNTDRAFELIMNAKDSEKEVIYQTALVNEIVYYGKQGEYDKALKLCEDNEEYLPLLKRYKNSINYLKGDIDKIEVNDMYEGIDDIDKYNEELSIESRKNRFLVSANILKDIDFIRPIEIYDKVEIDDDINFGEITGRVTVKGKPIANTAVFLNKQYGGIGFNPENGRIDFTFRDFKESQTVYTNENGEFIFKHAFPGVDYEIIASIPSVFGDKVSRRENVTPIILKDGEKVNVDITLNDEVKVNEVKTDYENDEIIIKYNEYPEAYSYGLVIRVGAVGMSVNELTDKNEIKIPLTKGSFQSFAIRGATEDENGELIPTAESYLGSIDVNKLYINVVAYDKEGMILSSSSTPIEVKIKKKKLNRGEKLILDYKIDEGYDWLCEKLKSEPMNKEYIYPVMRIAYERGDIQFGDELINRLEEINKTGFDKKLREWYVSE</sequence>
<feature type="transmembrane region" description="Helical" evidence="1">
    <location>
        <begin position="20"/>
        <end position="42"/>
    </location>
</feature>
<keyword evidence="3" id="KW-1185">Reference proteome</keyword>
<organism evidence="2 3">
    <name type="scientific">Clostridium celatum DSM 1785</name>
    <dbReference type="NCBI Taxonomy" id="545697"/>
    <lineage>
        <taxon>Bacteria</taxon>
        <taxon>Bacillati</taxon>
        <taxon>Bacillota</taxon>
        <taxon>Clostridia</taxon>
        <taxon>Eubacteriales</taxon>
        <taxon>Clostridiaceae</taxon>
        <taxon>Clostridium</taxon>
    </lineage>
</organism>
<dbReference type="SUPFAM" id="SSF117074">
    <property type="entry name" value="Hypothetical protein PA1324"/>
    <property type="match status" value="1"/>
</dbReference>
<accession>L1QFH9</accession>
<comment type="caution">
    <text evidence="2">The sequence shown here is derived from an EMBL/GenBank/DDBJ whole genome shotgun (WGS) entry which is preliminary data.</text>
</comment>
<protein>
    <recommendedName>
        <fullName evidence="4">Tetratricopeptide repeat protein</fullName>
    </recommendedName>
</protein>
<evidence type="ECO:0000313" key="3">
    <source>
        <dbReference type="Proteomes" id="UP000010420"/>
    </source>
</evidence>
<dbReference type="AlphaFoldDB" id="L1QFH9"/>
<dbReference type="Proteomes" id="UP000010420">
    <property type="component" value="Unassembled WGS sequence"/>
</dbReference>
<dbReference type="eggNOG" id="ENOG5030DNY">
    <property type="taxonomic scope" value="Bacteria"/>
</dbReference>
<dbReference type="Gene3D" id="2.60.40.1120">
    <property type="entry name" value="Carboxypeptidase-like, regulatory domain"/>
    <property type="match status" value="1"/>
</dbReference>
<gene>
    <name evidence="2" type="ORF">HMPREF0216_01931</name>
</gene>
<evidence type="ECO:0000256" key="1">
    <source>
        <dbReference type="SAM" id="Phobius"/>
    </source>
</evidence>
<evidence type="ECO:0000313" key="2">
    <source>
        <dbReference type="EMBL" id="EKY26435.1"/>
    </source>
</evidence>
<dbReference type="EMBL" id="AMEZ01000055">
    <property type="protein sequence ID" value="EKY26435.1"/>
    <property type="molecule type" value="Genomic_DNA"/>
</dbReference>
<dbReference type="PATRIC" id="fig|545697.3.peg.1899"/>
<keyword evidence="1" id="KW-0472">Membrane</keyword>
<name>L1QFH9_9CLOT</name>
<dbReference type="InterPro" id="IPR011990">
    <property type="entry name" value="TPR-like_helical_dom_sf"/>
</dbReference>
<dbReference type="Gene3D" id="1.25.40.10">
    <property type="entry name" value="Tetratricopeptide repeat domain"/>
    <property type="match status" value="1"/>
</dbReference>
<reference evidence="2 3" key="1">
    <citation type="submission" date="2012-05" db="EMBL/GenBank/DDBJ databases">
        <authorList>
            <person name="Weinstock G."/>
            <person name="Sodergren E."/>
            <person name="Lobos E.A."/>
            <person name="Fulton L."/>
            <person name="Fulton R."/>
            <person name="Courtney L."/>
            <person name="Fronick C."/>
            <person name="O'Laughlin M."/>
            <person name="Godfrey J."/>
            <person name="Wilson R.M."/>
            <person name="Miner T."/>
            <person name="Farmer C."/>
            <person name="Delehaunty K."/>
            <person name="Cordes M."/>
            <person name="Minx P."/>
            <person name="Tomlinson C."/>
            <person name="Chen J."/>
            <person name="Wollam A."/>
            <person name="Pepin K.H."/>
            <person name="Bhonagiri V."/>
            <person name="Zhang X."/>
            <person name="Suruliraj S."/>
            <person name="Warren W."/>
            <person name="Mitreva M."/>
            <person name="Mardis E.R."/>
            <person name="Wilson R.K."/>
        </authorList>
    </citation>
    <scope>NUCLEOTIDE SEQUENCE [LARGE SCALE GENOMIC DNA]</scope>
    <source>
        <strain evidence="2 3">DSM 1785</strain>
    </source>
</reference>
<proteinExistence type="predicted"/>
<evidence type="ECO:0008006" key="4">
    <source>
        <dbReference type="Google" id="ProtNLM"/>
    </source>
</evidence>
<dbReference type="STRING" id="545697.HMPREF0216_01931"/>
<keyword evidence="1" id="KW-0812">Transmembrane</keyword>